<comment type="subcellular location">
    <subcellularLocation>
        <location evidence="1">Membrane</location>
        <topology evidence="1">Multi-pass membrane protein</topology>
    </subcellularLocation>
</comment>
<keyword evidence="4 6" id="KW-0472">Membrane</keyword>
<keyword evidence="2 6" id="KW-0812">Transmembrane</keyword>
<dbReference type="EMBL" id="CAXLJM020000148">
    <property type="protein sequence ID" value="CAL8141954.1"/>
    <property type="molecule type" value="Genomic_DNA"/>
</dbReference>
<dbReference type="PANTHER" id="PTHR10037">
    <property type="entry name" value="VOLTAGE-GATED CATION CHANNEL CALCIUM AND SODIUM"/>
    <property type="match status" value="1"/>
</dbReference>
<reference evidence="7 8" key="1">
    <citation type="submission" date="2024-08" db="EMBL/GenBank/DDBJ databases">
        <authorList>
            <person name="Cucini C."/>
            <person name="Frati F."/>
        </authorList>
    </citation>
    <scope>NUCLEOTIDE SEQUENCE [LARGE SCALE GENOMIC DNA]</scope>
</reference>
<sequence length="349" mass="40831">MDIQAIMTKHWNTDSEVENYIHQSQNSRPTRKKKFRKRVRYRKDCSSSSCSCSSCSSSDISNCSCGCCCSCSSLSCSSDSDERFAKYYELSSDEAELRHLDFPAESRKDRRNMVKLLLHTLVMWDDIWKTGSPEEDSDASESDRPKGTGVNETSDSSESETSEDEQQDGRFLHKNDTRIRMMSKRRGPESKRKLDVAEQEELAEKGRLKQAMEMTDDCGVFFSGKWYGQPLEEVDPFIYDDTFCVLGWRQQNRCIVYRYYKGNSVGYFAPDHPVRLFCFSLITHRYFWGFIMFTILANCVTLALERFKYDKYGSRVHENILQTTLEILEYVKLNYSKKQFKFKFNEKLF</sequence>
<evidence type="ECO:0000256" key="2">
    <source>
        <dbReference type="ARBA" id="ARBA00022692"/>
    </source>
</evidence>
<name>A0ABP1S229_9HEXA</name>
<evidence type="ECO:0000256" key="6">
    <source>
        <dbReference type="SAM" id="Phobius"/>
    </source>
</evidence>
<feature type="region of interest" description="Disordered" evidence="5">
    <location>
        <begin position="129"/>
        <end position="197"/>
    </location>
</feature>
<dbReference type="Gene3D" id="1.20.120.350">
    <property type="entry name" value="Voltage-gated potassium channels. Chain C"/>
    <property type="match status" value="1"/>
</dbReference>
<feature type="compositionally biased region" description="Basic and acidic residues" evidence="5">
    <location>
        <begin position="186"/>
        <end position="197"/>
    </location>
</feature>
<dbReference type="PANTHER" id="PTHR10037:SF62">
    <property type="entry name" value="SODIUM CHANNEL PROTEIN 60E"/>
    <property type="match status" value="1"/>
</dbReference>
<evidence type="ECO:0000313" key="8">
    <source>
        <dbReference type="Proteomes" id="UP001642540"/>
    </source>
</evidence>
<keyword evidence="3 6" id="KW-1133">Transmembrane helix</keyword>
<dbReference type="Proteomes" id="UP001642540">
    <property type="component" value="Unassembled WGS sequence"/>
</dbReference>
<feature type="transmembrane region" description="Helical" evidence="6">
    <location>
        <begin position="286"/>
        <end position="304"/>
    </location>
</feature>
<evidence type="ECO:0000256" key="1">
    <source>
        <dbReference type="ARBA" id="ARBA00004141"/>
    </source>
</evidence>
<feature type="compositionally biased region" description="Basic and acidic residues" evidence="5">
    <location>
        <begin position="167"/>
        <end position="179"/>
    </location>
</feature>
<protein>
    <submittedName>
        <fullName evidence="7">Uncharacterized protein</fullName>
    </submittedName>
</protein>
<comment type="caution">
    <text evidence="7">The sequence shown here is derived from an EMBL/GenBank/DDBJ whole genome shotgun (WGS) entry which is preliminary data.</text>
</comment>
<keyword evidence="8" id="KW-1185">Reference proteome</keyword>
<proteinExistence type="predicted"/>
<feature type="compositionally biased region" description="Acidic residues" evidence="5">
    <location>
        <begin position="155"/>
        <end position="166"/>
    </location>
</feature>
<gene>
    <name evidence="7" type="ORF">ODALV1_LOCUS28906</name>
</gene>
<evidence type="ECO:0000313" key="7">
    <source>
        <dbReference type="EMBL" id="CAL8141954.1"/>
    </source>
</evidence>
<evidence type="ECO:0000256" key="5">
    <source>
        <dbReference type="SAM" id="MobiDB-lite"/>
    </source>
</evidence>
<evidence type="ECO:0000256" key="3">
    <source>
        <dbReference type="ARBA" id="ARBA00022989"/>
    </source>
</evidence>
<organism evidence="7 8">
    <name type="scientific">Orchesella dallaii</name>
    <dbReference type="NCBI Taxonomy" id="48710"/>
    <lineage>
        <taxon>Eukaryota</taxon>
        <taxon>Metazoa</taxon>
        <taxon>Ecdysozoa</taxon>
        <taxon>Arthropoda</taxon>
        <taxon>Hexapoda</taxon>
        <taxon>Collembola</taxon>
        <taxon>Entomobryomorpha</taxon>
        <taxon>Entomobryoidea</taxon>
        <taxon>Orchesellidae</taxon>
        <taxon>Orchesellinae</taxon>
        <taxon>Orchesella</taxon>
    </lineage>
</organism>
<dbReference type="InterPro" id="IPR043203">
    <property type="entry name" value="VGCC_Ca_Na"/>
</dbReference>
<accession>A0ABP1S229</accession>
<dbReference type="InterPro" id="IPR027359">
    <property type="entry name" value="Volt_channel_dom_sf"/>
</dbReference>
<evidence type="ECO:0000256" key="4">
    <source>
        <dbReference type="ARBA" id="ARBA00023136"/>
    </source>
</evidence>